<name>A0A1C4WQK4_9ACTN</name>
<sequence>MAVQAGGTAANFRYARDVILRPFSAFPERLASMFRFILRRLLQMVLAFFGTTLIVYALMFAGQGDPIQALAGERPVTAAQRAYLTQKYHLDQTGVGGFFYRYLDYVKNLLQGDLGQSLTGRQIGDILQQAWPVTVRLALIALAVAIIFGVTAGVIAGIRRASIFDNSTLVLTLLVLGIPTIVLAPIAQYFLGVKWQLFPPTAGAQPSFYALLLPGIVLGSLSLATALRLTRTSVAENLRADYVRTARSKGLVKRRIVSVHVLRNSLIPVVTFLGVELGNLMSGAIITEGVFNIPGVGFNLFRGIRTEDGPLVVGIVSVLVVVYLVSNLVVDVLYAVLDPRIRYE</sequence>
<feature type="transmembrane region" description="Helical" evidence="7">
    <location>
        <begin position="170"/>
        <end position="191"/>
    </location>
</feature>
<keyword evidence="6 7" id="KW-0472">Membrane</keyword>
<dbReference type="InterPro" id="IPR000515">
    <property type="entry name" value="MetI-like"/>
</dbReference>
<evidence type="ECO:0000313" key="9">
    <source>
        <dbReference type="EMBL" id="SCE98515.1"/>
    </source>
</evidence>
<evidence type="ECO:0000256" key="5">
    <source>
        <dbReference type="ARBA" id="ARBA00022989"/>
    </source>
</evidence>
<comment type="subcellular location">
    <subcellularLocation>
        <location evidence="1 7">Cell membrane</location>
        <topology evidence="1 7">Multi-pass membrane protein</topology>
    </subcellularLocation>
</comment>
<feature type="transmembrane region" description="Helical" evidence="7">
    <location>
        <begin position="311"/>
        <end position="337"/>
    </location>
</feature>
<dbReference type="GO" id="GO:0005886">
    <property type="term" value="C:plasma membrane"/>
    <property type="evidence" value="ECO:0007669"/>
    <property type="project" value="UniProtKB-SubCell"/>
</dbReference>
<dbReference type="PANTHER" id="PTHR43163">
    <property type="entry name" value="DIPEPTIDE TRANSPORT SYSTEM PERMEASE PROTEIN DPPB-RELATED"/>
    <property type="match status" value="1"/>
</dbReference>
<evidence type="ECO:0000313" key="10">
    <source>
        <dbReference type="Proteomes" id="UP000199629"/>
    </source>
</evidence>
<feature type="transmembrane region" description="Helical" evidence="7">
    <location>
        <begin position="41"/>
        <end position="61"/>
    </location>
</feature>
<evidence type="ECO:0000256" key="1">
    <source>
        <dbReference type="ARBA" id="ARBA00004651"/>
    </source>
</evidence>
<feature type="domain" description="ABC transmembrane type-1" evidence="8">
    <location>
        <begin position="131"/>
        <end position="334"/>
    </location>
</feature>
<evidence type="ECO:0000256" key="4">
    <source>
        <dbReference type="ARBA" id="ARBA00022692"/>
    </source>
</evidence>
<dbReference type="PROSITE" id="PS50928">
    <property type="entry name" value="ABC_TM1"/>
    <property type="match status" value="1"/>
</dbReference>
<proteinExistence type="inferred from homology"/>
<evidence type="ECO:0000259" key="8">
    <source>
        <dbReference type="PROSITE" id="PS50928"/>
    </source>
</evidence>
<organism evidence="9 10">
    <name type="scientific">Micromonospora chaiyaphumensis</name>
    <dbReference type="NCBI Taxonomy" id="307119"/>
    <lineage>
        <taxon>Bacteria</taxon>
        <taxon>Bacillati</taxon>
        <taxon>Actinomycetota</taxon>
        <taxon>Actinomycetes</taxon>
        <taxon>Micromonosporales</taxon>
        <taxon>Micromonosporaceae</taxon>
        <taxon>Micromonospora</taxon>
    </lineage>
</organism>
<keyword evidence="2 7" id="KW-0813">Transport</keyword>
<dbReference type="Proteomes" id="UP000199629">
    <property type="component" value="Unassembled WGS sequence"/>
</dbReference>
<evidence type="ECO:0000256" key="2">
    <source>
        <dbReference type="ARBA" id="ARBA00022448"/>
    </source>
</evidence>
<dbReference type="Pfam" id="PF00528">
    <property type="entry name" value="BPD_transp_1"/>
    <property type="match status" value="1"/>
</dbReference>
<feature type="transmembrane region" description="Helical" evidence="7">
    <location>
        <begin position="137"/>
        <end position="158"/>
    </location>
</feature>
<dbReference type="AlphaFoldDB" id="A0A1C4WQK4"/>
<dbReference type="EMBL" id="FMCS01000004">
    <property type="protein sequence ID" value="SCE98515.1"/>
    <property type="molecule type" value="Genomic_DNA"/>
</dbReference>
<dbReference type="SUPFAM" id="SSF161098">
    <property type="entry name" value="MetI-like"/>
    <property type="match status" value="1"/>
</dbReference>
<dbReference type="PANTHER" id="PTHR43163:SF7">
    <property type="entry name" value="DIPEPTIDE-TRANSPORT INTEGRAL MEMBRANE PROTEIN ABC TRANSPORTER DPPB-RELATED"/>
    <property type="match status" value="1"/>
</dbReference>
<reference evidence="10" key="1">
    <citation type="submission" date="2016-06" db="EMBL/GenBank/DDBJ databases">
        <authorList>
            <person name="Varghese N."/>
            <person name="Submissions Spin"/>
        </authorList>
    </citation>
    <scope>NUCLEOTIDE SEQUENCE [LARGE SCALE GENOMIC DNA]</scope>
    <source>
        <strain evidence="10">DSM 45246</strain>
    </source>
</reference>
<accession>A0A1C4WQK4</accession>
<feature type="transmembrane region" description="Helical" evidence="7">
    <location>
        <begin position="265"/>
        <end position="291"/>
    </location>
</feature>
<evidence type="ECO:0000256" key="7">
    <source>
        <dbReference type="RuleBase" id="RU363032"/>
    </source>
</evidence>
<keyword evidence="5 7" id="KW-1133">Transmembrane helix</keyword>
<comment type="similarity">
    <text evidence="7">Belongs to the binding-protein-dependent transport system permease family.</text>
</comment>
<keyword evidence="3" id="KW-1003">Cell membrane</keyword>
<keyword evidence="4 7" id="KW-0812">Transmembrane</keyword>
<dbReference type="InterPro" id="IPR035906">
    <property type="entry name" value="MetI-like_sf"/>
</dbReference>
<evidence type="ECO:0000256" key="6">
    <source>
        <dbReference type="ARBA" id="ARBA00023136"/>
    </source>
</evidence>
<gene>
    <name evidence="9" type="ORF">GA0070214_104245</name>
</gene>
<evidence type="ECO:0000256" key="3">
    <source>
        <dbReference type="ARBA" id="ARBA00022475"/>
    </source>
</evidence>
<dbReference type="Gene3D" id="1.10.3720.10">
    <property type="entry name" value="MetI-like"/>
    <property type="match status" value="1"/>
</dbReference>
<dbReference type="CDD" id="cd06261">
    <property type="entry name" value="TM_PBP2"/>
    <property type="match status" value="1"/>
</dbReference>
<keyword evidence="10" id="KW-1185">Reference proteome</keyword>
<protein>
    <submittedName>
        <fullName evidence="9">Oligopeptide transport system permease protein</fullName>
    </submittedName>
</protein>
<feature type="transmembrane region" description="Helical" evidence="7">
    <location>
        <begin position="211"/>
        <end position="229"/>
    </location>
</feature>
<dbReference type="GO" id="GO:0055085">
    <property type="term" value="P:transmembrane transport"/>
    <property type="evidence" value="ECO:0007669"/>
    <property type="project" value="InterPro"/>
</dbReference>